<proteinExistence type="inferred from homology"/>
<feature type="binding site" evidence="10">
    <location>
        <begin position="137"/>
        <end position="144"/>
    </location>
    <ligand>
        <name>ATP</name>
        <dbReference type="ChEBI" id="CHEBI:30616"/>
    </ligand>
</feature>
<keyword evidence="11" id="KW-0175">Coiled coil</keyword>
<dbReference type="AlphaFoldDB" id="A0ABC8R9L1"/>
<dbReference type="Proteomes" id="UP001642360">
    <property type="component" value="Unassembled WGS sequence"/>
</dbReference>
<evidence type="ECO:0000313" key="14">
    <source>
        <dbReference type="EMBL" id="CAK9139629.1"/>
    </source>
</evidence>
<keyword evidence="7" id="KW-0206">Cytoskeleton</keyword>
<sequence>MESVKSQKQRRGGLDSVSPAQTPRSSEKAVRDLRQGEGNLSGKHEKDKGVNVQVVVRCRPLSEEESRLRTPMVVSCNEKKREVCAVQNIANKQIDRTFQFDKVFGPTSQQKDLYDQTVSPTVFEVLEGYNCTIFAYGQTGTGKTYTMEGGGRKKNGEFPSDAGVIPRAVRQIFDVLEAQNAEYNMKVTFLELYNEEITDLLAAEDCSKFIDDKSKKPMALMEDGKGGVFVRGLEEEIVCTANEIYKILEKGSAKRRTAETFLNKQSSRSHSIFTITIHIKECTPEGEEMIKCGKLNLVDLAGSENISRSGAREGRAREAGEINKSLLTLGRIINALVEHSGHVPYRDSKLTRLLRDSLGGKTKTCIIATISPSIHCLEETLSTLDYAYRAKNIKNKPEINQKMMKSEMMKDLYLELDRLKQEVYAAREKNGIYIPRDRYLQDEAEKKAMTEKIERMELDFESRDKQLMELQELYNSQQLLTAELSEKLENTEKKLHETEHALVDLEERYRQANATIKEKEYLISNLLESEKALVEQAFELRAELENASSDVASLFTKIERKDKIEDDNRTLIQNFQSQLTERLEVLHKTVATSVTQQEQQLKDVEEDMQSFVSTKAEATEELRGHLAKLKNMYGSGIKALDDLAVELDANSKSTFGHLNSEVSKHSSALGDLFRGIALEADTLLNNLQNSLYSQEEKLTAYAQQQRDAHSRAVATMRSISQITVKFFDGLDMHASKLSGIVEEAQTYNDHKLSELEKKFEECAAHEERQLIEKVAELLASSNARKKKLVQTAVNGLRESAATRTSRLQQEMSTMQDSTSSVKSEWTNYMKKAETQYLEDTTAVENGKKNLGEVLQNCLQKAKMGAQQWTNAQESLLNLEKSNVAFVDEIVRGGMDANQILRAQFSSAVSSSIKDADVASKNVLSSIDHSLQLDHDACENLESIILPCCGELRELKSGHHHKIVEITEDAGKCLLDEYMVDQPSCTTPRKRTFNLPSIASIEELRTPAFEDLLRSFWDAKSSKQANGDAKHIGAYEAAHSVRDSRLPLTAIN</sequence>
<feature type="coiled-coil region" evidence="11">
    <location>
        <begin position="594"/>
        <end position="621"/>
    </location>
</feature>
<comment type="caution">
    <text evidence="14">The sequence shown here is derived from an EMBL/GenBank/DDBJ whole genome shotgun (WGS) entry which is preliminary data.</text>
</comment>
<feature type="region of interest" description="Disordered" evidence="12">
    <location>
        <begin position="1"/>
        <end position="46"/>
    </location>
</feature>
<evidence type="ECO:0000256" key="4">
    <source>
        <dbReference type="ARBA" id="ARBA00022741"/>
    </source>
</evidence>
<feature type="region of interest" description="Disordered" evidence="12">
    <location>
        <begin position="800"/>
        <end position="819"/>
    </location>
</feature>
<dbReference type="SMART" id="SM00129">
    <property type="entry name" value="KISc"/>
    <property type="match status" value="1"/>
</dbReference>
<protein>
    <recommendedName>
        <fullName evidence="13">Kinesin motor domain-containing protein</fullName>
    </recommendedName>
</protein>
<evidence type="ECO:0000256" key="1">
    <source>
        <dbReference type="ARBA" id="ARBA00004186"/>
    </source>
</evidence>
<dbReference type="PRINTS" id="PR00380">
    <property type="entry name" value="KINESINHEAVY"/>
</dbReference>
<evidence type="ECO:0000256" key="7">
    <source>
        <dbReference type="ARBA" id="ARBA00023212"/>
    </source>
</evidence>
<keyword evidence="3" id="KW-0493">Microtubule</keyword>
<feature type="coiled-coil region" evidence="11">
    <location>
        <begin position="409"/>
        <end position="547"/>
    </location>
</feature>
<name>A0ABC8R9L1_9AQUA</name>
<dbReference type="GO" id="GO:0005819">
    <property type="term" value="C:spindle"/>
    <property type="evidence" value="ECO:0007669"/>
    <property type="project" value="UniProtKB-SubCell"/>
</dbReference>
<dbReference type="PROSITE" id="PS50067">
    <property type="entry name" value="KINESIN_MOTOR_2"/>
    <property type="match status" value="1"/>
</dbReference>
<dbReference type="GO" id="GO:0005874">
    <property type="term" value="C:microtubule"/>
    <property type="evidence" value="ECO:0007669"/>
    <property type="project" value="UniProtKB-KW"/>
</dbReference>
<dbReference type="InterPro" id="IPR019821">
    <property type="entry name" value="Kinesin_motor_CS"/>
</dbReference>
<dbReference type="SUPFAM" id="SSF52540">
    <property type="entry name" value="P-loop containing nucleoside triphosphate hydrolases"/>
    <property type="match status" value="1"/>
</dbReference>
<evidence type="ECO:0000256" key="12">
    <source>
        <dbReference type="SAM" id="MobiDB-lite"/>
    </source>
</evidence>
<evidence type="ECO:0000256" key="6">
    <source>
        <dbReference type="ARBA" id="ARBA00023175"/>
    </source>
</evidence>
<dbReference type="PANTHER" id="PTHR47970:SF9">
    <property type="entry name" value="KINESIN-LIKE PROTEIN KIN-5D"/>
    <property type="match status" value="1"/>
</dbReference>
<feature type="compositionally biased region" description="Basic and acidic residues" evidence="12">
    <location>
        <begin position="25"/>
        <end position="35"/>
    </location>
</feature>
<dbReference type="GO" id="GO:0003774">
    <property type="term" value="F:cytoskeletal motor activity"/>
    <property type="evidence" value="ECO:0007669"/>
    <property type="project" value="UniProtKB-UniRule"/>
</dbReference>
<dbReference type="Pfam" id="PF00225">
    <property type="entry name" value="Kinesin"/>
    <property type="match status" value="1"/>
</dbReference>
<dbReference type="PANTHER" id="PTHR47970">
    <property type="entry name" value="KINESIN-LIKE PROTEIN KIF11"/>
    <property type="match status" value="1"/>
</dbReference>
<dbReference type="InterPro" id="IPR027417">
    <property type="entry name" value="P-loop_NTPase"/>
</dbReference>
<evidence type="ECO:0000256" key="2">
    <source>
        <dbReference type="ARBA" id="ARBA00022490"/>
    </source>
</evidence>
<comment type="subcellular location">
    <subcellularLocation>
        <location evidence="1">Cytoplasm</location>
        <location evidence="1">Cytoskeleton</location>
        <location evidence="1">Spindle</location>
    </subcellularLocation>
</comment>
<reference evidence="14 15" key="1">
    <citation type="submission" date="2024-02" db="EMBL/GenBank/DDBJ databases">
        <authorList>
            <person name="Vignale AGUSTIN F."/>
            <person name="Sosa J E."/>
            <person name="Modenutti C."/>
        </authorList>
    </citation>
    <scope>NUCLEOTIDE SEQUENCE [LARGE SCALE GENOMIC DNA]</scope>
</reference>
<keyword evidence="4 10" id="KW-0547">Nucleotide-binding</keyword>
<organism evidence="14 15">
    <name type="scientific">Ilex paraguariensis</name>
    <name type="common">yerba mate</name>
    <dbReference type="NCBI Taxonomy" id="185542"/>
    <lineage>
        <taxon>Eukaryota</taxon>
        <taxon>Viridiplantae</taxon>
        <taxon>Streptophyta</taxon>
        <taxon>Embryophyta</taxon>
        <taxon>Tracheophyta</taxon>
        <taxon>Spermatophyta</taxon>
        <taxon>Magnoliopsida</taxon>
        <taxon>eudicotyledons</taxon>
        <taxon>Gunneridae</taxon>
        <taxon>Pentapetalae</taxon>
        <taxon>asterids</taxon>
        <taxon>campanulids</taxon>
        <taxon>Aquifoliales</taxon>
        <taxon>Aquifoliaceae</taxon>
        <taxon>Ilex</taxon>
    </lineage>
</organism>
<evidence type="ECO:0000256" key="5">
    <source>
        <dbReference type="ARBA" id="ARBA00022840"/>
    </source>
</evidence>
<evidence type="ECO:0000256" key="8">
    <source>
        <dbReference type="ARBA" id="ARBA00034704"/>
    </source>
</evidence>
<keyword evidence="2" id="KW-0963">Cytoplasm</keyword>
<evidence type="ECO:0000256" key="3">
    <source>
        <dbReference type="ARBA" id="ARBA00022701"/>
    </source>
</evidence>
<evidence type="ECO:0000259" key="13">
    <source>
        <dbReference type="PROSITE" id="PS50067"/>
    </source>
</evidence>
<feature type="domain" description="Kinesin motor" evidence="13">
    <location>
        <begin position="51"/>
        <end position="393"/>
    </location>
</feature>
<accession>A0ABC8R9L1</accession>
<evidence type="ECO:0000256" key="11">
    <source>
        <dbReference type="SAM" id="Coils"/>
    </source>
</evidence>
<dbReference type="InterPro" id="IPR047241">
    <property type="entry name" value="KIF11-like_kin_motor_dom"/>
</dbReference>
<dbReference type="GO" id="GO:0005524">
    <property type="term" value="F:ATP binding"/>
    <property type="evidence" value="ECO:0007669"/>
    <property type="project" value="UniProtKB-UniRule"/>
</dbReference>
<dbReference type="CDD" id="cd01364">
    <property type="entry name" value="KISc_BimC_Eg5"/>
    <property type="match status" value="1"/>
</dbReference>
<dbReference type="GO" id="GO:0007010">
    <property type="term" value="P:cytoskeleton organization"/>
    <property type="evidence" value="ECO:0007669"/>
    <property type="project" value="UniProtKB-ARBA"/>
</dbReference>
<comment type="function">
    <text evidence="9">Responsible for microtubule translocation. May be important for the organization of phragmoplast-specific arrays of microtubules. Plays an essential role in stabilizing the mitotic spindle. Required during mitotic cytokinesis.</text>
</comment>
<evidence type="ECO:0000256" key="10">
    <source>
        <dbReference type="PROSITE-ProRule" id="PRU00283"/>
    </source>
</evidence>
<keyword evidence="15" id="KW-1185">Reference proteome</keyword>
<dbReference type="FunFam" id="3.40.850.10:FF:000019">
    <property type="entry name" value="Kinesin-like protein KIN-5D"/>
    <property type="match status" value="1"/>
</dbReference>
<keyword evidence="6 10" id="KW-0505">Motor protein</keyword>
<evidence type="ECO:0000256" key="9">
    <source>
        <dbReference type="ARBA" id="ARBA00046159"/>
    </source>
</evidence>
<evidence type="ECO:0000313" key="15">
    <source>
        <dbReference type="Proteomes" id="UP001642360"/>
    </source>
</evidence>
<dbReference type="InterPro" id="IPR047149">
    <property type="entry name" value="KIF11-like"/>
</dbReference>
<gene>
    <name evidence="14" type="ORF">ILEXP_LOCUS7026</name>
</gene>
<dbReference type="Gene3D" id="3.40.850.10">
    <property type="entry name" value="Kinesin motor domain"/>
    <property type="match status" value="1"/>
</dbReference>
<feature type="compositionally biased region" description="Polar residues" evidence="12">
    <location>
        <begin position="801"/>
        <end position="819"/>
    </location>
</feature>
<dbReference type="PROSITE" id="PS00411">
    <property type="entry name" value="KINESIN_MOTOR_1"/>
    <property type="match status" value="1"/>
</dbReference>
<dbReference type="InterPro" id="IPR001752">
    <property type="entry name" value="Kinesin_motor_dom"/>
</dbReference>
<keyword evidence="5 10" id="KW-0067">ATP-binding</keyword>
<dbReference type="InterPro" id="IPR036961">
    <property type="entry name" value="Kinesin_motor_dom_sf"/>
</dbReference>
<dbReference type="EMBL" id="CAUOFW020000976">
    <property type="protein sequence ID" value="CAK9139629.1"/>
    <property type="molecule type" value="Genomic_DNA"/>
</dbReference>
<comment type="similarity">
    <text evidence="8">Belongs to the TRAFAC class myosin-kinesin ATPase superfamily. Kinesin family. KIN-5/BimC subfamily.</text>
</comment>